<dbReference type="EMBL" id="KV423998">
    <property type="protein sequence ID" value="KZT55282.1"/>
    <property type="molecule type" value="Genomic_DNA"/>
</dbReference>
<proteinExistence type="predicted"/>
<evidence type="ECO:0000313" key="3">
    <source>
        <dbReference type="Proteomes" id="UP000076842"/>
    </source>
</evidence>
<dbReference type="AlphaFoldDB" id="A0A165EPM2"/>
<evidence type="ECO:0000256" key="1">
    <source>
        <dbReference type="SAM" id="MobiDB-lite"/>
    </source>
</evidence>
<keyword evidence="3" id="KW-1185">Reference proteome</keyword>
<feature type="region of interest" description="Disordered" evidence="1">
    <location>
        <begin position="29"/>
        <end position="76"/>
    </location>
</feature>
<organism evidence="2 3">
    <name type="scientific">Calocera cornea HHB12733</name>
    <dbReference type="NCBI Taxonomy" id="1353952"/>
    <lineage>
        <taxon>Eukaryota</taxon>
        <taxon>Fungi</taxon>
        <taxon>Dikarya</taxon>
        <taxon>Basidiomycota</taxon>
        <taxon>Agaricomycotina</taxon>
        <taxon>Dacrymycetes</taxon>
        <taxon>Dacrymycetales</taxon>
        <taxon>Dacrymycetaceae</taxon>
        <taxon>Calocera</taxon>
    </lineage>
</organism>
<reference evidence="2 3" key="1">
    <citation type="journal article" date="2016" name="Mol. Biol. Evol.">
        <title>Comparative Genomics of Early-Diverging Mushroom-Forming Fungi Provides Insights into the Origins of Lignocellulose Decay Capabilities.</title>
        <authorList>
            <person name="Nagy L.G."/>
            <person name="Riley R."/>
            <person name="Tritt A."/>
            <person name="Adam C."/>
            <person name="Daum C."/>
            <person name="Floudas D."/>
            <person name="Sun H."/>
            <person name="Yadav J.S."/>
            <person name="Pangilinan J."/>
            <person name="Larsson K.H."/>
            <person name="Matsuura K."/>
            <person name="Barry K."/>
            <person name="Labutti K."/>
            <person name="Kuo R."/>
            <person name="Ohm R.A."/>
            <person name="Bhattacharya S.S."/>
            <person name="Shirouzu T."/>
            <person name="Yoshinaga Y."/>
            <person name="Martin F.M."/>
            <person name="Grigoriev I.V."/>
            <person name="Hibbett D.S."/>
        </authorList>
    </citation>
    <scope>NUCLEOTIDE SEQUENCE [LARGE SCALE GENOMIC DNA]</scope>
    <source>
        <strain evidence="2 3">HHB12733</strain>
    </source>
</reference>
<gene>
    <name evidence="2" type="ORF">CALCODRAFT_556527</name>
</gene>
<dbReference type="Proteomes" id="UP000076842">
    <property type="component" value="Unassembled WGS sequence"/>
</dbReference>
<protein>
    <submittedName>
        <fullName evidence="2">Uncharacterized protein</fullName>
    </submittedName>
</protein>
<name>A0A165EPM2_9BASI</name>
<accession>A0A165EPM2</accession>
<dbReference type="InParanoid" id="A0A165EPM2"/>
<sequence length="221" mass="24112">MVKNQSSLKAWQRVGMPLIERGQWALQPADPKSNLRCGEGFAGDYRSKPAASEPPQDPEDATGVTGPLPSRRGRERVSLQHLKSNGGATAAPGANWNLLMATVTFGGVLFALAGCRQLESLHFSFLDGSGSLPDPTSLPAPSSHLRNLTIDKGRLEHGRESAEFLYSLWPRVELGWTKDYADPTGVWEPVGRVLEVLRRGGRVTRSLGKVEEPWSSLLPYV</sequence>
<evidence type="ECO:0000313" key="2">
    <source>
        <dbReference type="EMBL" id="KZT55282.1"/>
    </source>
</evidence>